<dbReference type="PANTHER" id="PTHR47861:SF3">
    <property type="entry name" value="FKBP-TYPE PEPTIDYL-PROLYL CIS-TRANS ISOMERASE SLYD"/>
    <property type="match status" value="1"/>
</dbReference>
<keyword evidence="5" id="KW-0963">Cytoplasm</keyword>
<protein>
    <recommendedName>
        <fullName evidence="4">peptidylprolyl isomerase</fullName>
        <ecNumber evidence="4">5.2.1.8</ecNumber>
    </recommendedName>
</protein>
<evidence type="ECO:0000256" key="8">
    <source>
        <dbReference type="ARBA" id="ARBA00023235"/>
    </source>
</evidence>
<organism evidence="9 10">
    <name type="scientific">Piscinibacterium candidicorallinum</name>
    <dbReference type="NCBI Taxonomy" id="1793872"/>
    <lineage>
        <taxon>Bacteria</taxon>
        <taxon>Pseudomonadati</taxon>
        <taxon>Pseudomonadota</taxon>
        <taxon>Betaproteobacteria</taxon>
        <taxon>Burkholderiales</taxon>
        <taxon>Piscinibacterium</taxon>
    </lineage>
</organism>
<keyword evidence="10" id="KW-1185">Reference proteome</keyword>
<comment type="catalytic activity">
    <reaction evidence="1">
        <text>[protein]-peptidylproline (omega=180) = [protein]-peptidylproline (omega=0)</text>
        <dbReference type="Rhea" id="RHEA:16237"/>
        <dbReference type="Rhea" id="RHEA-COMP:10747"/>
        <dbReference type="Rhea" id="RHEA-COMP:10748"/>
        <dbReference type="ChEBI" id="CHEBI:83833"/>
        <dbReference type="ChEBI" id="CHEBI:83834"/>
        <dbReference type="EC" id="5.2.1.8"/>
    </reaction>
</comment>
<evidence type="ECO:0000256" key="2">
    <source>
        <dbReference type="ARBA" id="ARBA00004496"/>
    </source>
</evidence>
<evidence type="ECO:0000256" key="6">
    <source>
        <dbReference type="ARBA" id="ARBA00023110"/>
    </source>
</evidence>
<accession>A0ABV7GYH6</accession>
<dbReference type="RefSeq" id="WP_377300906.1">
    <property type="nucleotide sequence ID" value="NZ_CP180191.1"/>
</dbReference>
<comment type="subcellular location">
    <subcellularLocation>
        <location evidence="2">Cytoplasm</location>
    </subcellularLocation>
</comment>
<keyword evidence="8 9" id="KW-0413">Isomerase</keyword>
<gene>
    <name evidence="9" type="ORF">ACFOEN_02860</name>
</gene>
<evidence type="ECO:0000256" key="7">
    <source>
        <dbReference type="ARBA" id="ARBA00023186"/>
    </source>
</evidence>
<comment type="similarity">
    <text evidence="3">Belongs to the FKBP-type PPIase family.</text>
</comment>
<evidence type="ECO:0000256" key="5">
    <source>
        <dbReference type="ARBA" id="ARBA00022490"/>
    </source>
</evidence>
<dbReference type="InterPro" id="IPR046357">
    <property type="entry name" value="PPIase_dom_sf"/>
</dbReference>
<evidence type="ECO:0000313" key="9">
    <source>
        <dbReference type="EMBL" id="MFC3146580.1"/>
    </source>
</evidence>
<keyword evidence="7" id="KW-0143">Chaperone</keyword>
<dbReference type="GO" id="GO:0003755">
    <property type="term" value="F:peptidyl-prolyl cis-trans isomerase activity"/>
    <property type="evidence" value="ECO:0007669"/>
    <property type="project" value="UniProtKB-EC"/>
</dbReference>
<dbReference type="EC" id="5.2.1.8" evidence="4"/>
<comment type="caution">
    <text evidence="9">The sequence shown here is derived from an EMBL/GenBank/DDBJ whole genome shotgun (WGS) entry which is preliminary data.</text>
</comment>
<evidence type="ECO:0000256" key="3">
    <source>
        <dbReference type="ARBA" id="ARBA00006577"/>
    </source>
</evidence>
<evidence type="ECO:0000313" key="10">
    <source>
        <dbReference type="Proteomes" id="UP001595556"/>
    </source>
</evidence>
<keyword evidence="6" id="KW-0697">Rotamase</keyword>
<evidence type="ECO:0000256" key="4">
    <source>
        <dbReference type="ARBA" id="ARBA00013194"/>
    </source>
</evidence>
<proteinExistence type="inferred from homology"/>
<dbReference type="InterPro" id="IPR048261">
    <property type="entry name" value="SlpA/SlyD-like_ins_sf"/>
</dbReference>
<dbReference type="Gene3D" id="3.10.50.40">
    <property type="match status" value="1"/>
</dbReference>
<reference evidence="10" key="1">
    <citation type="journal article" date="2019" name="Int. J. Syst. Evol. Microbiol.">
        <title>The Global Catalogue of Microorganisms (GCM) 10K type strain sequencing project: providing services to taxonomists for standard genome sequencing and annotation.</title>
        <authorList>
            <consortium name="The Broad Institute Genomics Platform"/>
            <consortium name="The Broad Institute Genome Sequencing Center for Infectious Disease"/>
            <person name="Wu L."/>
            <person name="Ma J."/>
        </authorList>
    </citation>
    <scope>NUCLEOTIDE SEQUENCE [LARGE SCALE GENOMIC DNA]</scope>
    <source>
        <strain evidence="10">KCTC 52168</strain>
    </source>
</reference>
<dbReference type="Gene3D" id="2.40.10.330">
    <property type="match status" value="1"/>
</dbReference>
<name>A0ABV7GYH6_9BURK</name>
<dbReference type="Proteomes" id="UP001595556">
    <property type="component" value="Unassembled WGS sequence"/>
</dbReference>
<dbReference type="PANTHER" id="PTHR47861">
    <property type="entry name" value="FKBP-TYPE PEPTIDYL-PROLYL CIS-TRANS ISOMERASE SLYD"/>
    <property type="match status" value="1"/>
</dbReference>
<evidence type="ECO:0000256" key="1">
    <source>
        <dbReference type="ARBA" id="ARBA00000971"/>
    </source>
</evidence>
<dbReference type="EMBL" id="JBHRTI010000003">
    <property type="protein sequence ID" value="MFC3146580.1"/>
    <property type="molecule type" value="Genomic_DNA"/>
</dbReference>
<sequence>MTQSSGNTPGAGAAPDSDSIRSGLAVTVRLQVYDADNELVIESDGPITYLQGGGEIFPRLEGLLEGKHVGDTVSAYLEPADHFGDYDAELVYLEDRKLLPPDIEVGSQIERSDDDDPDAEPVLVTVTDIQGETVVLDGNHPFAGSALRFEVEVLAIEEPEVDADGAFDAIDDEDDLDAARRGGLQFRTLKRTLH</sequence>
<dbReference type="SUPFAM" id="SSF54534">
    <property type="entry name" value="FKBP-like"/>
    <property type="match status" value="1"/>
</dbReference>